<dbReference type="PANTHER" id="PTHR43078">
    <property type="entry name" value="UDP-GLUCURONIC ACID DECARBOXYLASE-RELATED"/>
    <property type="match status" value="1"/>
</dbReference>
<name>A0ABU0DYS0_9FIRM</name>
<dbReference type="Proteomes" id="UP001230220">
    <property type="component" value="Unassembled WGS sequence"/>
</dbReference>
<feature type="transmembrane region" description="Helical" evidence="5">
    <location>
        <begin position="26"/>
        <end position="47"/>
    </location>
</feature>
<comment type="caution">
    <text evidence="7">The sequence shown here is derived from an EMBL/GenBank/DDBJ whole genome shotgun (WGS) entry which is preliminary data.</text>
</comment>
<organism evidence="7 8">
    <name type="scientific">Breznakia pachnodae</name>
    <dbReference type="NCBI Taxonomy" id="265178"/>
    <lineage>
        <taxon>Bacteria</taxon>
        <taxon>Bacillati</taxon>
        <taxon>Bacillota</taxon>
        <taxon>Erysipelotrichia</taxon>
        <taxon>Erysipelotrichales</taxon>
        <taxon>Erysipelotrichaceae</taxon>
        <taxon>Breznakia</taxon>
    </lineage>
</organism>
<reference evidence="7 8" key="1">
    <citation type="submission" date="2023-07" db="EMBL/GenBank/DDBJ databases">
        <title>Genomic Encyclopedia of Type Strains, Phase IV (KMG-IV): sequencing the most valuable type-strain genomes for metagenomic binning, comparative biology and taxonomic classification.</title>
        <authorList>
            <person name="Goeker M."/>
        </authorList>
    </citation>
    <scope>NUCLEOTIDE SEQUENCE [LARGE SCALE GENOMIC DNA]</scope>
    <source>
        <strain evidence="7 8">DSM 16784</strain>
    </source>
</reference>
<keyword evidence="5" id="KW-0812">Transmembrane</keyword>
<dbReference type="Gene3D" id="3.40.50.720">
    <property type="entry name" value="NAD(P)-binding Rossmann-like Domain"/>
    <property type="match status" value="1"/>
</dbReference>
<keyword evidence="8" id="KW-1185">Reference proteome</keyword>
<keyword evidence="5" id="KW-1133">Transmembrane helix</keyword>
<keyword evidence="5" id="KW-0472">Membrane</keyword>
<dbReference type="SUPFAM" id="SSF51735">
    <property type="entry name" value="NAD(P)-binding Rossmann-fold domains"/>
    <property type="match status" value="1"/>
</dbReference>
<keyword evidence="2" id="KW-0210">Decarboxylase</keyword>
<comment type="cofactor">
    <cofactor evidence="1">
        <name>NAD(+)</name>
        <dbReference type="ChEBI" id="CHEBI:57540"/>
    </cofactor>
</comment>
<evidence type="ECO:0000256" key="3">
    <source>
        <dbReference type="ARBA" id="ARBA00023027"/>
    </source>
</evidence>
<dbReference type="InterPro" id="IPR044516">
    <property type="entry name" value="UXS-like"/>
</dbReference>
<keyword evidence="3" id="KW-0520">NAD</keyword>
<sequence length="355" mass="39720">MNKRYEKELDLFSNDKIFNKLNQESVFFISGSTGMIGSYLVDLLMYLNNAKGYKIQIYAMGRSKESASKRFKTHFDNVNFHFVEGDVTKTIVSDVKADYVVHAASNSDPKLYATQPVETLNGNFLGMLHLLNYAKEVNAKRVIYISSGEMYGIPFDIDDFDGFVETDSGYVDYSKSRACYPSGKRAAEVLCQSYLDEYNIDSVILRPCHIYGPTMTNSDTRAISSFIRDGVFQRDIVLKSKGDQIRSHCYVGDMAMAIVYAIINGQTGEAYNVAGDSSIAAIKDLASIICNYANTEITFDIPSETEQKGFSKVPAAILKNNKLKSIGWQSHYSLNSGIEQTINILRENIDTNNQT</sequence>
<evidence type="ECO:0000256" key="2">
    <source>
        <dbReference type="ARBA" id="ARBA00022793"/>
    </source>
</evidence>
<dbReference type="InterPro" id="IPR001509">
    <property type="entry name" value="Epimerase_deHydtase"/>
</dbReference>
<keyword evidence="4" id="KW-0456">Lyase</keyword>
<feature type="domain" description="NAD-dependent epimerase/dehydratase" evidence="6">
    <location>
        <begin position="28"/>
        <end position="274"/>
    </location>
</feature>
<dbReference type="InterPro" id="IPR036291">
    <property type="entry name" value="NAD(P)-bd_dom_sf"/>
</dbReference>
<evidence type="ECO:0000256" key="4">
    <source>
        <dbReference type="ARBA" id="ARBA00023239"/>
    </source>
</evidence>
<accession>A0ABU0DYS0</accession>
<dbReference type="Pfam" id="PF01370">
    <property type="entry name" value="Epimerase"/>
    <property type="match status" value="1"/>
</dbReference>
<evidence type="ECO:0000256" key="1">
    <source>
        <dbReference type="ARBA" id="ARBA00001911"/>
    </source>
</evidence>
<dbReference type="EMBL" id="JAUSUR010000001">
    <property type="protein sequence ID" value="MDQ0359787.1"/>
    <property type="molecule type" value="Genomic_DNA"/>
</dbReference>
<evidence type="ECO:0000313" key="7">
    <source>
        <dbReference type="EMBL" id="MDQ0359787.1"/>
    </source>
</evidence>
<dbReference type="PANTHER" id="PTHR43078:SF6">
    <property type="entry name" value="UDP-GLUCURONIC ACID DECARBOXYLASE 1"/>
    <property type="match status" value="1"/>
</dbReference>
<proteinExistence type="predicted"/>
<evidence type="ECO:0000313" key="8">
    <source>
        <dbReference type="Proteomes" id="UP001230220"/>
    </source>
</evidence>
<dbReference type="RefSeq" id="WP_307405186.1">
    <property type="nucleotide sequence ID" value="NZ_JAUSUR010000001.1"/>
</dbReference>
<evidence type="ECO:0000256" key="5">
    <source>
        <dbReference type="SAM" id="Phobius"/>
    </source>
</evidence>
<protein>
    <submittedName>
        <fullName evidence="7">Nucleoside-diphosphate-sugar epimerase</fullName>
    </submittedName>
</protein>
<gene>
    <name evidence="7" type="ORF">J2S15_000518</name>
</gene>
<evidence type="ECO:0000259" key="6">
    <source>
        <dbReference type="Pfam" id="PF01370"/>
    </source>
</evidence>